<keyword evidence="7" id="KW-1185">Reference proteome</keyword>
<evidence type="ECO:0000256" key="2">
    <source>
        <dbReference type="ARBA" id="ARBA00023125"/>
    </source>
</evidence>
<proteinExistence type="predicted"/>
<feature type="DNA-binding region" description="H-T-H motif" evidence="4">
    <location>
        <begin position="29"/>
        <end position="48"/>
    </location>
</feature>
<dbReference type="RefSeq" id="WP_184076916.1">
    <property type="nucleotide sequence ID" value="NZ_JACHDS010000001.1"/>
</dbReference>
<dbReference type="GO" id="GO:0000976">
    <property type="term" value="F:transcription cis-regulatory region binding"/>
    <property type="evidence" value="ECO:0007669"/>
    <property type="project" value="TreeGrafter"/>
</dbReference>
<name>A0A7W9YK87_9ACTN</name>
<dbReference type="GO" id="GO:0003700">
    <property type="term" value="F:DNA-binding transcription factor activity"/>
    <property type="evidence" value="ECO:0007669"/>
    <property type="project" value="TreeGrafter"/>
</dbReference>
<organism evidence="6 7">
    <name type="scientific">Nocardiopsis mwathae</name>
    <dbReference type="NCBI Taxonomy" id="1472723"/>
    <lineage>
        <taxon>Bacteria</taxon>
        <taxon>Bacillati</taxon>
        <taxon>Actinomycetota</taxon>
        <taxon>Actinomycetes</taxon>
        <taxon>Streptosporangiales</taxon>
        <taxon>Nocardiopsidaceae</taxon>
        <taxon>Nocardiopsis</taxon>
    </lineage>
</organism>
<reference evidence="6 7" key="1">
    <citation type="submission" date="2020-08" db="EMBL/GenBank/DDBJ databases">
        <title>Sequencing the genomes of 1000 actinobacteria strains.</title>
        <authorList>
            <person name="Klenk H.-P."/>
        </authorList>
    </citation>
    <scope>NUCLEOTIDE SEQUENCE [LARGE SCALE GENOMIC DNA]</scope>
    <source>
        <strain evidence="6 7">DSM 46659</strain>
    </source>
</reference>
<evidence type="ECO:0000256" key="1">
    <source>
        <dbReference type="ARBA" id="ARBA00023015"/>
    </source>
</evidence>
<feature type="domain" description="HTH tetR-type" evidence="5">
    <location>
        <begin position="6"/>
        <end position="66"/>
    </location>
</feature>
<dbReference type="PROSITE" id="PS50977">
    <property type="entry name" value="HTH_TETR_2"/>
    <property type="match status" value="1"/>
</dbReference>
<keyword evidence="3" id="KW-0804">Transcription</keyword>
<dbReference type="EMBL" id="JACHDS010000001">
    <property type="protein sequence ID" value="MBB6173490.1"/>
    <property type="molecule type" value="Genomic_DNA"/>
</dbReference>
<dbReference type="PROSITE" id="PS01081">
    <property type="entry name" value="HTH_TETR_1"/>
    <property type="match status" value="1"/>
</dbReference>
<gene>
    <name evidence="6" type="ORF">HNR23_003550</name>
</gene>
<dbReference type="SUPFAM" id="SSF46689">
    <property type="entry name" value="Homeodomain-like"/>
    <property type="match status" value="1"/>
</dbReference>
<evidence type="ECO:0000259" key="5">
    <source>
        <dbReference type="PROSITE" id="PS50977"/>
    </source>
</evidence>
<evidence type="ECO:0000313" key="7">
    <source>
        <dbReference type="Proteomes" id="UP000546642"/>
    </source>
</evidence>
<dbReference type="PANTHER" id="PTHR30055:SF234">
    <property type="entry name" value="HTH-TYPE TRANSCRIPTIONAL REGULATOR BETI"/>
    <property type="match status" value="1"/>
</dbReference>
<keyword evidence="1" id="KW-0805">Transcription regulation</keyword>
<dbReference type="Proteomes" id="UP000546642">
    <property type="component" value="Unassembled WGS sequence"/>
</dbReference>
<sequence>MARRQIDTRAEIRAVALQLFAEQGFEKTSLREIAERLGITKAALYYHFPSKSDLLSDVVAPLLTDVPAMLDAAERAGESDPRRILEGYFDVIARHRVVFMAMLSDIGALARLDVLPAVFGWRDRLQTLLVGPDASAADAARVTVAVGGLQDAAVMMGGGPAAEVRAAAVDAAYRALRT</sequence>
<dbReference type="PANTHER" id="PTHR30055">
    <property type="entry name" value="HTH-TYPE TRANSCRIPTIONAL REGULATOR RUTR"/>
    <property type="match status" value="1"/>
</dbReference>
<comment type="caution">
    <text evidence="6">The sequence shown here is derived from an EMBL/GenBank/DDBJ whole genome shotgun (WGS) entry which is preliminary data.</text>
</comment>
<dbReference type="InterPro" id="IPR050109">
    <property type="entry name" value="HTH-type_TetR-like_transc_reg"/>
</dbReference>
<dbReference type="PRINTS" id="PR00455">
    <property type="entry name" value="HTHTETR"/>
</dbReference>
<evidence type="ECO:0000313" key="6">
    <source>
        <dbReference type="EMBL" id="MBB6173490.1"/>
    </source>
</evidence>
<dbReference type="Pfam" id="PF00440">
    <property type="entry name" value="TetR_N"/>
    <property type="match status" value="1"/>
</dbReference>
<keyword evidence="2 4" id="KW-0238">DNA-binding</keyword>
<evidence type="ECO:0000256" key="4">
    <source>
        <dbReference type="PROSITE-ProRule" id="PRU00335"/>
    </source>
</evidence>
<dbReference type="Gene3D" id="1.10.357.10">
    <property type="entry name" value="Tetracycline Repressor, domain 2"/>
    <property type="match status" value="1"/>
</dbReference>
<protein>
    <submittedName>
        <fullName evidence="6">AcrR family transcriptional regulator</fullName>
    </submittedName>
</protein>
<dbReference type="InterPro" id="IPR001647">
    <property type="entry name" value="HTH_TetR"/>
</dbReference>
<dbReference type="AlphaFoldDB" id="A0A7W9YK87"/>
<dbReference type="InterPro" id="IPR009057">
    <property type="entry name" value="Homeodomain-like_sf"/>
</dbReference>
<accession>A0A7W9YK87</accession>
<evidence type="ECO:0000256" key="3">
    <source>
        <dbReference type="ARBA" id="ARBA00023163"/>
    </source>
</evidence>
<dbReference type="InterPro" id="IPR023772">
    <property type="entry name" value="DNA-bd_HTH_TetR-type_CS"/>
</dbReference>